<dbReference type="GO" id="GO:0005840">
    <property type="term" value="C:ribosome"/>
    <property type="evidence" value="ECO:0007669"/>
    <property type="project" value="UniProtKB-KW"/>
</dbReference>
<evidence type="ECO:0000313" key="3">
    <source>
        <dbReference type="EMBL" id="MDR7378506.1"/>
    </source>
</evidence>
<gene>
    <name evidence="3" type="ORF">J2X19_003200</name>
</gene>
<protein>
    <submittedName>
        <fullName evidence="3">Ribosomal protein L7/L12</fullName>
    </submittedName>
</protein>
<dbReference type="EMBL" id="JAVDXT010000003">
    <property type="protein sequence ID" value="MDR7378506.1"/>
    <property type="molecule type" value="Genomic_DNA"/>
</dbReference>
<sequence>MPATSNPLPPHVLAALQAGNKLEAVKLLCEATGLGLQESKAAVEEYGHGIRSHTAMAFAASPLPSPVIEALRRGSKVEAVKLLREKTGLGLNEAKDWVEAASPEVESEVDRDAPGKVSTSRNLIWYVVAAHAVFGLIAYCALRS</sequence>
<keyword evidence="1" id="KW-0812">Transmembrane</keyword>
<organism evidence="3 4">
    <name type="scientific">Rhodoferax ferrireducens</name>
    <dbReference type="NCBI Taxonomy" id="192843"/>
    <lineage>
        <taxon>Bacteria</taxon>
        <taxon>Pseudomonadati</taxon>
        <taxon>Pseudomonadota</taxon>
        <taxon>Betaproteobacteria</taxon>
        <taxon>Burkholderiales</taxon>
        <taxon>Comamonadaceae</taxon>
        <taxon>Rhodoferax</taxon>
    </lineage>
</organism>
<dbReference type="Proteomes" id="UP001180487">
    <property type="component" value="Unassembled WGS sequence"/>
</dbReference>
<keyword evidence="3" id="KW-0689">Ribosomal protein</keyword>
<feature type="domain" description="Large ribosomal subunit protein bL12 C-terminal" evidence="2">
    <location>
        <begin position="74"/>
        <end position="112"/>
    </location>
</feature>
<reference evidence="3 4" key="1">
    <citation type="submission" date="2023-07" db="EMBL/GenBank/DDBJ databases">
        <title>Sorghum-associated microbial communities from plants grown in Nebraska, USA.</title>
        <authorList>
            <person name="Schachtman D."/>
        </authorList>
    </citation>
    <scope>NUCLEOTIDE SEQUENCE [LARGE SCALE GENOMIC DNA]</scope>
    <source>
        <strain evidence="3 4">BE313</strain>
    </source>
</reference>
<dbReference type="InterPro" id="IPR014719">
    <property type="entry name" value="Ribosomal_bL12_C/ClpS-like"/>
</dbReference>
<dbReference type="SUPFAM" id="SSF54736">
    <property type="entry name" value="ClpS-like"/>
    <property type="match status" value="1"/>
</dbReference>
<accession>A0ABU2CB29</accession>
<dbReference type="InterPro" id="IPR013823">
    <property type="entry name" value="Ribosomal_bL12_C"/>
</dbReference>
<evidence type="ECO:0000256" key="1">
    <source>
        <dbReference type="SAM" id="Phobius"/>
    </source>
</evidence>
<keyword evidence="1" id="KW-0472">Membrane</keyword>
<keyword evidence="4" id="KW-1185">Reference proteome</keyword>
<dbReference type="Pfam" id="PF00542">
    <property type="entry name" value="Ribosomal_L12"/>
    <property type="match status" value="1"/>
</dbReference>
<comment type="caution">
    <text evidence="3">The sequence shown here is derived from an EMBL/GenBank/DDBJ whole genome shotgun (WGS) entry which is preliminary data.</text>
</comment>
<keyword evidence="3" id="KW-0687">Ribonucleoprotein</keyword>
<evidence type="ECO:0000313" key="4">
    <source>
        <dbReference type="Proteomes" id="UP001180487"/>
    </source>
</evidence>
<feature type="transmembrane region" description="Helical" evidence="1">
    <location>
        <begin position="123"/>
        <end position="142"/>
    </location>
</feature>
<evidence type="ECO:0000259" key="2">
    <source>
        <dbReference type="Pfam" id="PF00542"/>
    </source>
</evidence>
<dbReference type="Gene3D" id="3.30.1390.10">
    <property type="match status" value="2"/>
</dbReference>
<name>A0ABU2CB29_9BURK</name>
<keyword evidence="1" id="KW-1133">Transmembrane helix</keyword>
<proteinExistence type="predicted"/>
<dbReference type="RefSeq" id="WP_310374716.1">
    <property type="nucleotide sequence ID" value="NZ_JAVDXT010000003.1"/>
</dbReference>